<organism evidence="2 3">
    <name type="scientific">Pleurodeles waltl</name>
    <name type="common">Iberian ribbed newt</name>
    <dbReference type="NCBI Taxonomy" id="8319"/>
    <lineage>
        <taxon>Eukaryota</taxon>
        <taxon>Metazoa</taxon>
        <taxon>Chordata</taxon>
        <taxon>Craniata</taxon>
        <taxon>Vertebrata</taxon>
        <taxon>Euteleostomi</taxon>
        <taxon>Amphibia</taxon>
        <taxon>Batrachia</taxon>
        <taxon>Caudata</taxon>
        <taxon>Salamandroidea</taxon>
        <taxon>Salamandridae</taxon>
        <taxon>Pleurodelinae</taxon>
        <taxon>Pleurodeles</taxon>
    </lineage>
</organism>
<feature type="region of interest" description="Disordered" evidence="1">
    <location>
        <begin position="35"/>
        <end position="93"/>
    </location>
</feature>
<evidence type="ECO:0000313" key="2">
    <source>
        <dbReference type="EMBL" id="KAJ1181416.1"/>
    </source>
</evidence>
<evidence type="ECO:0000256" key="1">
    <source>
        <dbReference type="SAM" id="MobiDB-lite"/>
    </source>
</evidence>
<proteinExistence type="predicted"/>
<name>A0AAV7TYV5_PLEWA</name>
<comment type="caution">
    <text evidence="2">The sequence shown here is derived from an EMBL/GenBank/DDBJ whole genome shotgun (WGS) entry which is preliminary data.</text>
</comment>
<dbReference type="AlphaFoldDB" id="A0AAV7TYV5"/>
<evidence type="ECO:0000313" key="3">
    <source>
        <dbReference type="Proteomes" id="UP001066276"/>
    </source>
</evidence>
<sequence length="133" mass="13631">MLRMDAVDQAIVSLKLQPPGVTAEQVERRRRVWVPSKEALPPVPKRAHVQGRRKGDLRGQAEDDPGTPGVQGTNSLEVAQGGQTPAPGNSGQAAVKGNVTAVMGLAAAHSIVQNGGGGMAIGVTSMGSLPSHT</sequence>
<feature type="compositionally biased region" description="Polar residues" evidence="1">
    <location>
        <begin position="70"/>
        <end position="92"/>
    </location>
</feature>
<accession>A0AAV7TYV5</accession>
<reference evidence="2" key="1">
    <citation type="journal article" date="2022" name="bioRxiv">
        <title>Sequencing and chromosome-scale assembly of the giantPleurodeles waltlgenome.</title>
        <authorList>
            <person name="Brown T."/>
            <person name="Elewa A."/>
            <person name="Iarovenko S."/>
            <person name="Subramanian E."/>
            <person name="Araus A.J."/>
            <person name="Petzold A."/>
            <person name="Susuki M."/>
            <person name="Suzuki K.-i.T."/>
            <person name="Hayashi T."/>
            <person name="Toyoda A."/>
            <person name="Oliveira C."/>
            <person name="Osipova E."/>
            <person name="Leigh N.D."/>
            <person name="Simon A."/>
            <person name="Yun M.H."/>
        </authorList>
    </citation>
    <scope>NUCLEOTIDE SEQUENCE</scope>
    <source>
        <strain evidence="2">20211129_DDA</strain>
        <tissue evidence="2">Liver</tissue>
    </source>
</reference>
<keyword evidence="3" id="KW-1185">Reference proteome</keyword>
<dbReference type="Proteomes" id="UP001066276">
    <property type="component" value="Chromosome 3_2"/>
</dbReference>
<protein>
    <submittedName>
        <fullName evidence="2">Uncharacterized protein</fullName>
    </submittedName>
</protein>
<gene>
    <name evidence="2" type="ORF">NDU88_006623</name>
</gene>
<dbReference type="EMBL" id="JANPWB010000006">
    <property type="protein sequence ID" value="KAJ1181416.1"/>
    <property type="molecule type" value="Genomic_DNA"/>
</dbReference>